<name>A0A9P6WAK4_MAUEX</name>
<accession>A0A9P6WAK4</accession>
<dbReference type="AlphaFoldDB" id="A0A9P6WAK4"/>
<reference evidence="1 2" key="1">
    <citation type="submission" date="2020-11" db="EMBL/GenBank/DDBJ databases">
        <title>Kefir isolates.</title>
        <authorList>
            <person name="Marcisauskas S."/>
            <person name="Kim Y."/>
            <person name="Blasche S."/>
        </authorList>
    </citation>
    <scope>NUCLEOTIDE SEQUENCE [LARGE SCALE GENOMIC DNA]</scope>
    <source>
        <strain evidence="1 2">OG2</strain>
    </source>
</reference>
<dbReference type="OrthoDB" id="4063176at2759"/>
<proteinExistence type="predicted"/>
<keyword evidence="2" id="KW-1185">Reference proteome</keyword>
<organism evidence="1 2">
    <name type="scientific">Maudiozyma exigua</name>
    <name type="common">Yeast</name>
    <name type="synonym">Kazachstania exigua</name>
    <dbReference type="NCBI Taxonomy" id="34358"/>
    <lineage>
        <taxon>Eukaryota</taxon>
        <taxon>Fungi</taxon>
        <taxon>Dikarya</taxon>
        <taxon>Ascomycota</taxon>
        <taxon>Saccharomycotina</taxon>
        <taxon>Saccharomycetes</taxon>
        <taxon>Saccharomycetales</taxon>
        <taxon>Saccharomycetaceae</taxon>
        <taxon>Maudiozyma</taxon>
    </lineage>
</organism>
<evidence type="ECO:0000313" key="2">
    <source>
        <dbReference type="Proteomes" id="UP000750334"/>
    </source>
</evidence>
<dbReference type="Proteomes" id="UP000750334">
    <property type="component" value="Unassembled WGS sequence"/>
</dbReference>
<evidence type="ECO:0000313" key="1">
    <source>
        <dbReference type="EMBL" id="KAG0668521.1"/>
    </source>
</evidence>
<sequence length="142" mass="16498">MSDTNKFQRKRCLSRTMLNSEKPIVYSLISDSSYYNEDLNGNDTGIYPRYKMFSVTVSQSQGFLWNQDLFASQYQQNHKVEYDSMAQSINNDSSKIIQRRMSDNCISFKNESQNGVIVMTQVDEIDIDSDTPENQYLKSLLE</sequence>
<comment type="caution">
    <text evidence="1">The sequence shown here is derived from an EMBL/GenBank/DDBJ whole genome shotgun (WGS) entry which is preliminary data.</text>
</comment>
<gene>
    <name evidence="1" type="ORF">C6P45_004617</name>
</gene>
<dbReference type="EMBL" id="PUHR01000065">
    <property type="protein sequence ID" value="KAG0668521.1"/>
    <property type="molecule type" value="Genomic_DNA"/>
</dbReference>
<protein>
    <submittedName>
        <fullName evidence="1">Uncharacterized protein</fullName>
    </submittedName>
</protein>